<dbReference type="AlphaFoldDB" id="A0A839IUA8"/>
<evidence type="ECO:0000256" key="1">
    <source>
        <dbReference type="SAM" id="SignalP"/>
    </source>
</evidence>
<dbReference type="RefSeq" id="WP_182810301.1">
    <property type="nucleotide sequence ID" value="NZ_JACJFM010000030.1"/>
</dbReference>
<dbReference type="Proteomes" id="UP000565262">
    <property type="component" value="Unassembled WGS sequence"/>
</dbReference>
<name>A0A839IUA8_9GAMM</name>
<dbReference type="EMBL" id="JACJFM010000030">
    <property type="protein sequence ID" value="MBB1488528.1"/>
    <property type="molecule type" value="Genomic_DNA"/>
</dbReference>
<feature type="signal peptide" evidence="1">
    <location>
        <begin position="1"/>
        <end position="25"/>
    </location>
</feature>
<evidence type="ECO:0000313" key="2">
    <source>
        <dbReference type="EMBL" id="MBB1488528.1"/>
    </source>
</evidence>
<keyword evidence="1" id="KW-0732">Signal</keyword>
<proteinExistence type="predicted"/>
<feature type="chain" id="PRO_5032824777" evidence="1">
    <location>
        <begin position="26"/>
        <end position="265"/>
    </location>
</feature>
<organism evidence="2 3">
    <name type="scientific">Oceanospirillum sediminis</name>
    <dbReference type="NCBI Taxonomy" id="2760088"/>
    <lineage>
        <taxon>Bacteria</taxon>
        <taxon>Pseudomonadati</taxon>
        <taxon>Pseudomonadota</taxon>
        <taxon>Gammaproteobacteria</taxon>
        <taxon>Oceanospirillales</taxon>
        <taxon>Oceanospirillaceae</taxon>
        <taxon>Oceanospirillum</taxon>
    </lineage>
</organism>
<protein>
    <submittedName>
        <fullName evidence="2">ABC transporter substrate-binding protein</fullName>
    </submittedName>
</protein>
<comment type="caution">
    <text evidence="2">The sequence shown here is derived from an EMBL/GenBank/DDBJ whole genome shotgun (WGS) entry which is preliminary data.</text>
</comment>
<gene>
    <name evidence="2" type="ORF">H4O21_18140</name>
</gene>
<reference evidence="2 3" key="1">
    <citation type="submission" date="2020-08" db="EMBL/GenBank/DDBJ databases">
        <title>Oceanospirillum sp. nov. isolated from marine sediment.</title>
        <authorList>
            <person name="Ji X."/>
        </authorList>
    </citation>
    <scope>NUCLEOTIDE SEQUENCE [LARGE SCALE GENOMIC DNA]</scope>
    <source>
        <strain evidence="2 3">D5</strain>
    </source>
</reference>
<accession>A0A839IUA8</accession>
<keyword evidence="3" id="KW-1185">Reference proteome</keyword>
<evidence type="ECO:0000313" key="3">
    <source>
        <dbReference type="Proteomes" id="UP000565262"/>
    </source>
</evidence>
<sequence length="265" mass="29941">MKAKLLLLISAVFMLQHPGFQAVFADEQPIPVTVGLTSIQPPFVINSEKQLGLAYAFTDFLNRKQKKFIFNPRMVPVKRLLKTEKGPEINIIAFNDVDWGWKKRGGEGSLPLTYGSDLFVRHKQQKPTSALQESSSAANTVTIAAVRGFHYAFAGFKASNLEQMENVRLTKDELAVLRLVEHGRTDTGIISQSLLDWLSKTSPERFRLLNINPEPDHTYERQLIVLPSSPVSLDELNALLLQLRGPEMNRIFSEFGLRPPPLQYR</sequence>
<dbReference type="SUPFAM" id="SSF53850">
    <property type="entry name" value="Periplasmic binding protein-like II"/>
    <property type="match status" value="1"/>
</dbReference>